<gene>
    <name evidence="1" type="ORF">FRUB_08038</name>
</gene>
<evidence type="ECO:0000313" key="2">
    <source>
        <dbReference type="Proteomes" id="UP000214646"/>
    </source>
</evidence>
<comment type="caution">
    <text evidence="1">The sequence shown here is derived from an EMBL/GenBank/DDBJ whole genome shotgun (WGS) entry which is preliminary data.</text>
</comment>
<dbReference type="AlphaFoldDB" id="A0A225DGE9"/>
<keyword evidence="2" id="KW-1185">Reference proteome</keyword>
<accession>A0A225DGE9</accession>
<evidence type="ECO:0000313" key="1">
    <source>
        <dbReference type="EMBL" id="OWK35475.1"/>
    </source>
</evidence>
<dbReference type="EMBL" id="NIDE01000017">
    <property type="protein sequence ID" value="OWK35475.1"/>
    <property type="molecule type" value="Genomic_DNA"/>
</dbReference>
<dbReference type="Proteomes" id="UP000214646">
    <property type="component" value="Unassembled WGS sequence"/>
</dbReference>
<reference evidence="2" key="1">
    <citation type="submission" date="2017-06" db="EMBL/GenBank/DDBJ databases">
        <title>Genome analysis of Fimbriiglobus ruber SP5, the first member of the order Planctomycetales with confirmed chitinolytic capability.</title>
        <authorList>
            <person name="Ravin N.V."/>
            <person name="Rakitin A.L."/>
            <person name="Ivanova A.A."/>
            <person name="Beletsky A.V."/>
            <person name="Kulichevskaya I.S."/>
            <person name="Mardanov A.V."/>
            <person name="Dedysh S.N."/>
        </authorList>
    </citation>
    <scope>NUCLEOTIDE SEQUENCE [LARGE SCALE GENOMIC DNA]</scope>
    <source>
        <strain evidence="2">SP5</strain>
    </source>
</reference>
<name>A0A225DGE9_9BACT</name>
<proteinExistence type="predicted"/>
<organism evidence="1 2">
    <name type="scientific">Fimbriiglobus ruber</name>
    <dbReference type="NCBI Taxonomy" id="1908690"/>
    <lineage>
        <taxon>Bacteria</taxon>
        <taxon>Pseudomonadati</taxon>
        <taxon>Planctomycetota</taxon>
        <taxon>Planctomycetia</taxon>
        <taxon>Gemmatales</taxon>
        <taxon>Gemmataceae</taxon>
        <taxon>Fimbriiglobus</taxon>
    </lineage>
</organism>
<protein>
    <submittedName>
        <fullName evidence="1">Uncharacterized protein</fullName>
    </submittedName>
</protein>
<sequence length="40" mass="4786">MNCFENMKNSHFGLQLALYEQSSRIDFYTPQVIQEFARND</sequence>